<feature type="region of interest" description="Disordered" evidence="1">
    <location>
        <begin position="1"/>
        <end position="29"/>
    </location>
</feature>
<evidence type="ECO:0000313" key="3">
    <source>
        <dbReference type="Proteomes" id="UP000683000"/>
    </source>
</evidence>
<accession>A0A8I2YY85</accession>
<dbReference type="AlphaFoldDB" id="A0A8I2YY85"/>
<evidence type="ECO:0000313" key="2">
    <source>
        <dbReference type="EMBL" id="KAG6379183.1"/>
    </source>
</evidence>
<dbReference type="EMBL" id="JAGFBS010000005">
    <property type="protein sequence ID" value="KAG6379183.1"/>
    <property type="molecule type" value="Genomic_DNA"/>
</dbReference>
<keyword evidence="3" id="KW-1185">Reference proteome</keyword>
<sequence length="182" mass="20279">MIQNLADAQSVAAHMHSPSIRSGLLHTPDSVHRTGDHAVVVLHIPPADESHGPGERLMDVNEMPSHPIAISIEQVRRVTQATERQLASPPSTTRASCPTALCRWRDEGAANICGDAIPCNDVPAHFKYDHAIENINEYLLVDCRWEMCFTKVVRKNFARHVRECHLLHVRKQGHVIPQTDGV</sequence>
<name>A0A8I2YY85_9AGAM</name>
<proteinExistence type="predicted"/>
<dbReference type="OrthoDB" id="2688266at2759"/>
<reference evidence="2" key="1">
    <citation type="submission" date="2021-03" db="EMBL/GenBank/DDBJ databases">
        <title>Evolutionary innovations through gain and loss of genes in the ectomycorrhizal Boletales.</title>
        <authorList>
            <person name="Wu G."/>
            <person name="Miyauchi S."/>
            <person name="Morin E."/>
            <person name="Yang Z.-L."/>
            <person name="Xu J."/>
            <person name="Martin F.M."/>
        </authorList>
    </citation>
    <scope>NUCLEOTIDE SEQUENCE</scope>
    <source>
        <strain evidence="2">BR01</strain>
    </source>
</reference>
<evidence type="ECO:0000256" key="1">
    <source>
        <dbReference type="SAM" id="MobiDB-lite"/>
    </source>
</evidence>
<gene>
    <name evidence="2" type="ORF">JVT61DRAFT_11626</name>
</gene>
<protein>
    <submittedName>
        <fullName evidence="2">Uncharacterized protein</fullName>
    </submittedName>
</protein>
<organism evidence="2 3">
    <name type="scientific">Boletus reticuloceps</name>
    <dbReference type="NCBI Taxonomy" id="495285"/>
    <lineage>
        <taxon>Eukaryota</taxon>
        <taxon>Fungi</taxon>
        <taxon>Dikarya</taxon>
        <taxon>Basidiomycota</taxon>
        <taxon>Agaricomycotina</taxon>
        <taxon>Agaricomycetes</taxon>
        <taxon>Agaricomycetidae</taxon>
        <taxon>Boletales</taxon>
        <taxon>Boletineae</taxon>
        <taxon>Boletaceae</taxon>
        <taxon>Boletoideae</taxon>
        <taxon>Boletus</taxon>
    </lineage>
</organism>
<comment type="caution">
    <text evidence="2">The sequence shown here is derived from an EMBL/GenBank/DDBJ whole genome shotgun (WGS) entry which is preliminary data.</text>
</comment>
<dbReference type="Proteomes" id="UP000683000">
    <property type="component" value="Unassembled WGS sequence"/>
</dbReference>